<keyword evidence="2" id="KW-0548">Nucleotidyltransferase</keyword>
<dbReference type="InterPro" id="IPR000477">
    <property type="entry name" value="RT_dom"/>
</dbReference>
<gene>
    <name evidence="2" type="ORF">NIES267_66040</name>
</gene>
<dbReference type="Pfam" id="PF08388">
    <property type="entry name" value="GIIM"/>
    <property type="match status" value="1"/>
</dbReference>
<keyword evidence="2" id="KW-0808">Transferase</keyword>
<dbReference type="Pfam" id="PF13655">
    <property type="entry name" value="RVT_N"/>
    <property type="match status" value="1"/>
</dbReference>
<dbReference type="Proteomes" id="UP000218418">
    <property type="component" value="Chromosome"/>
</dbReference>
<dbReference type="AlphaFoldDB" id="A0A1Z4M0S8"/>
<keyword evidence="2" id="KW-0695">RNA-directed DNA polymerase</keyword>
<dbReference type="PROSITE" id="PS00028">
    <property type="entry name" value="ZINC_FINGER_C2H2_1"/>
    <property type="match status" value="1"/>
</dbReference>
<organism evidence="2 3">
    <name type="scientific">Calothrix parasitica NIES-267</name>
    <dbReference type="NCBI Taxonomy" id="1973488"/>
    <lineage>
        <taxon>Bacteria</taxon>
        <taxon>Bacillati</taxon>
        <taxon>Cyanobacteriota</taxon>
        <taxon>Cyanophyceae</taxon>
        <taxon>Nostocales</taxon>
        <taxon>Calotrichaceae</taxon>
        <taxon>Calothrix</taxon>
    </lineage>
</organism>
<dbReference type="PANTHER" id="PTHR34047:SF8">
    <property type="entry name" value="PROTEIN YKFC"/>
    <property type="match status" value="1"/>
</dbReference>
<name>A0A1Z4M0S8_9CYAN</name>
<dbReference type="InterPro" id="IPR013597">
    <property type="entry name" value="Mat_intron_G2"/>
</dbReference>
<dbReference type="InterPro" id="IPR051083">
    <property type="entry name" value="GrpII_Intron_Splice-Mob/Def"/>
</dbReference>
<evidence type="ECO:0000259" key="1">
    <source>
        <dbReference type="PROSITE" id="PS50878"/>
    </source>
</evidence>
<evidence type="ECO:0000313" key="3">
    <source>
        <dbReference type="Proteomes" id="UP000218418"/>
    </source>
</evidence>
<dbReference type="InterPro" id="IPR043502">
    <property type="entry name" value="DNA/RNA_pol_sf"/>
</dbReference>
<evidence type="ECO:0000313" key="2">
    <source>
        <dbReference type="EMBL" id="BAY87093.1"/>
    </source>
</evidence>
<dbReference type="CDD" id="cd01651">
    <property type="entry name" value="RT_G2_intron"/>
    <property type="match status" value="1"/>
</dbReference>
<protein>
    <submittedName>
        <fullName evidence="2">Reverse transcriptase homolog</fullName>
    </submittedName>
</protein>
<dbReference type="SMART" id="SM00507">
    <property type="entry name" value="HNHc"/>
    <property type="match status" value="1"/>
</dbReference>
<keyword evidence="3" id="KW-1185">Reference proteome</keyword>
<dbReference type="EMBL" id="AP018227">
    <property type="protein sequence ID" value="BAY87093.1"/>
    <property type="molecule type" value="Genomic_DNA"/>
</dbReference>
<proteinExistence type="predicted"/>
<dbReference type="OrthoDB" id="468044at2"/>
<dbReference type="InterPro" id="IPR025960">
    <property type="entry name" value="RVT_N"/>
</dbReference>
<dbReference type="Pfam" id="PF00078">
    <property type="entry name" value="RVT_1"/>
    <property type="match status" value="1"/>
</dbReference>
<dbReference type="SUPFAM" id="SSF56672">
    <property type="entry name" value="DNA/RNA polymerases"/>
    <property type="match status" value="1"/>
</dbReference>
<feature type="domain" description="Reverse transcriptase" evidence="1">
    <location>
        <begin position="89"/>
        <end position="318"/>
    </location>
</feature>
<dbReference type="InterPro" id="IPR003615">
    <property type="entry name" value="HNH_nuc"/>
</dbReference>
<dbReference type="PROSITE" id="PS50878">
    <property type="entry name" value="RT_POL"/>
    <property type="match status" value="1"/>
</dbReference>
<dbReference type="PANTHER" id="PTHR34047">
    <property type="entry name" value="NUCLEAR INTRON MATURASE 1, MITOCHONDRIAL-RELATED"/>
    <property type="match status" value="1"/>
</dbReference>
<accession>A0A1Z4M0S8</accession>
<dbReference type="GO" id="GO:0003964">
    <property type="term" value="F:RNA-directed DNA polymerase activity"/>
    <property type="evidence" value="ECO:0007669"/>
    <property type="project" value="UniProtKB-KW"/>
</dbReference>
<reference evidence="2 3" key="1">
    <citation type="submission" date="2017-06" db="EMBL/GenBank/DDBJ databases">
        <title>Genome sequencing of cyanobaciteial culture collection at National Institute for Environmental Studies (NIES).</title>
        <authorList>
            <person name="Hirose Y."/>
            <person name="Shimura Y."/>
            <person name="Fujisawa T."/>
            <person name="Nakamura Y."/>
            <person name="Kawachi M."/>
        </authorList>
    </citation>
    <scope>NUCLEOTIDE SEQUENCE [LARGE SCALE GENOMIC DNA]</scope>
    <source>
        <strain evidence="2 3">NIES-267</strain>
    </source>
</reference>
<sequence>MVRLAPLGNELWQRLPWKKFRRNLFRLQKRIFKAVRVGDMTKVNNLQKLVLKSTAAKLLAIRQITQLNAGKKTAGVDGIKSLNFLQRFEVFFRLKNLREWKPRELKRIPIPKKNGKVRILSVPTIFDRIWQCLIKYALEPAHEATFHAKSYGFRPGRSAHDAQKMVFMQLKRIGNQFGTSDDANKKKRIIELDIKKCFDRISHESIIKRLIATSEMKLGILRSLKAGVFPGFPEQGTSQGGVFSPILANIALNGIENIHEASIRYADDVVLFLKPNDNAQRILQKVKKFLAERGMDISEEKTKITSATTGFDFLDWHFKVQNNGKFRSTPSEDNFKSFQKKVKEIINNSNYGSEVKTQKLAPIVRGWRNYHRYCKMDGSRFSLWFIKKRAEAVFRKQKTINRHRSIELAKKAFPTVPYSENDFINVKSNRSPYDGGLVYWSQRNSKHYDGYTVSLLKKQNHTCSMCGHVLMSDENVELHHLDGNHHNWKKSNVLVMHRSCHQYIHMSKSPRAKNI</sequence>
<dbReference type="InterPro" id="IPR013087">
    <property type="entry name" value="Znf_C2H2_type"/>
</dbReference>